<dbReference type="InterPro" id="IPR027038">
    <property type="entry name" value="RanGap"/>
</dbReference>
<dbReference type="PROSITE" id="PS51996">
    <property type="entry name" value="TR_MART"/>
    <property type="match status" value="1"/>
</dbReference>
<comment type="caution">
    <text evidence="9">The sequence shown here is derived from an EMBL/GenBank/DDBJ whole genome shotgun (WGS) entry which is preliminary data.</text>
</comment>
<keyword evidence="3 6" id="KW-0808">Transferase</keyword>
<dbReference type="Pfam" id="PF01129">
    <property type="entry name" value="ART"/>
    <property type="match status" value="1"/>
</dbReference>
<reference evidence="9" key="1">
    <citation type="submission" date="2021-02" db="EMBL/GenBank/DDBJ databases">
        <authorList>
            <person name="Nowell W R."/>
        </authorList>
    </citation>
    <scope>NUCLEOTIDE SEQUENCE</scope>
</reference>
<dbReference type="GO" id="GO:0005634">
    <property type="term" value="C:nucleus"/>
    <property type="evidence" value="ECO:0007669"/>
    <property type="project" value="TreeGrafter"/>
</dbReference>
<feature type="compositionally biased region" description="Polar residues" evidence="7">
    <location>
        <begin position="247"/>
        <end position="279"/>
    </location>
</feature>
<keyword evidence="6" id="KW-0521">NADP</keyword>
<dbReference type="Proteomes" id="UP000663882">
    <property type="component" value="Unassembled WGS sequence"/>
</dbReference>
<keyword evidence="4" id="KW-0548">Nucleotidyltransferase</keyword>
<gene>
    <name evidence="8" type="ORF">RFH988_LOCUS9080</name>
    <name evidence="9" type="ORF">SEV965_LOCUS7724</name>
</gene>
<dbReference type="Pfam" id="PF13516">
    <property type="entry name" value="LRR_6"/>
    <property type="match status" value="10"/>
</dbReference>
<evidence type="ECO:0000313" key="10">
    <source>
        <dbReference type="Proteomes" id="UP000663889"/>
    </source>
</evidence>
<dbReference type="GO" id="GO:0048471">
    <property type="term" value="C:perinuclear region of cytoplasm"/>
    <property type="evidence" value="ECO:0007669"/>
    <property type="project" value="TreeGrafter"/>
</dbReference>
<evidence type="ECO:0000256" key="1">
    <source>
        <dbReference type="ARBA" id="ARBA00009558"/>
    </source>
</evidence>
<feature type="compositionally biased region" description="Polar residues" evidence="7">
    <location>
        <begin position="299"/>
        <end position="314"/>
    </location>
</feature>
<dbReference type="AlphaFoldDB" id="A0A814CIE4"/>
<evidence type="ECO:0000313" key="8">
    <source>
        <dbReference type="EMBL" id="CAF0902902.1"/>
    </source>
</evidence>
<evidence type="ECO:0000256" key="6">
    <source>
        <dbReference type="RuleBase" id="RU361228"/>
    </source>
</evidence>
<dbReference type="GO" id="GO:0005829">
    <property type="term" value="C:cytosol"/>
    <property type="evidence" value="ECO:0007669"/>
    <property type="project" value="TreeGrafter"/>
</dbReference>
<dbReference type="GO" id="GO:0016779">
    <property type="term" value="F:nucleotidyltransferase activity"/>
    <property type="evidence" value="ECO:0007669"/>
    <property type="project" value="UniProtKB-KW"/>
</dbReference>
<organism evidence="9 10">
    <name type="scientific">Rotaria sordida</name>
    <dbReference type="NCBI Taxonomy" id="392033"/>
    <lineage>
        <taxon>Eukaryota</taxon>
        <taxon>Metazoa</taxon>
        <taxon>Spiralia</taxon>
        <taxon>Gnathifera</taxon>
        <taxon>Rotifera</taxon>
        <taxon>Eurotatoria</taxon>
        <taxon>Bdelloidea</taxon>
        <taxon>Philodinida</taxon>
        <taxon>Philodinidae</taxon>
        <taxon>Rotaria</taxon>
    </lineage>
</organism>
<dbReference type="PANTHER" id="PTHR24113">
    <property type="entry name" value="RAN GTPASE-ACTIVATING PROTEIN 1"/>
    <property type="match status" value="1"/>
</dbReference>
<dbReference type="Gene3D" id="3.80.10.10">
    <property type="entry name" value="Ribonuclease Inhibitor"/>
    <property type="match status" value="3"/>
</dbReference>
<accession>A0A814CIE4</accession>
<dbReference type="GO" id="GO:0031267">
    <property type="term" value="F:small GTPase binding"/>
    <property type="evidence" value="ECO:0007669"/>
    <property type="project" value="TreeGrafter"/>
</dbReference>
<comment type="similarity">
    <text evidence="1 6">Belongs to the Arg-specific ADP-ribosyltransferase family.</text>
</comment>
<dbReference type="InterPro" id="IPR001611">
    <property type="entry name" value="Leu-rich_rpt"/>
</dbReference>
<dbReference type="InterPro" id="IPR032675">
    <property type="entry name" value="LRR_dom_sf"/>
</dbReference>
<dbReference type="Gene3D" id="3.90.176.10">
    <property type="entry name" value="Toxin ADP-ribosyltransferase, Chain A, domain 1"/>
    <property type="match status" value="1"/>
</dbReference>
<dbReference type="GO" id="GO:0106274">
    <property type="term" value="F:NAD+-protein-arginine ADP-ribosyltransferase activity"/>
    <property type="evidence" value="ECO:0007669"/>
    <property type="project" value="UniProtKB-EC"/>
</dbReference>
<feature type="region of interest" description="Disordered" evidence="7">
    <location>
        <begin position="291"/>
        <end position="315"/>
    </location>
</feature>
<dbReference type="PANTHER" id="PTHR24113:SF15">
    <property type="entry name" value="NACHT DOMAIN-CONTAINING PROTEIN"/>
    <property type="match status" value="1"/>
</dbReference>
<dbReference type="GO" id="GO:0005096">
    <property type="term" value="F:GTPase activator activity"/>
    <property type="evidence" value="ECO:0007669"/>
    <property type="project" value="InterPro"/>
</dbReference>
<keyword evidence="6" id="KW-0520">NAD</keyword>
<evidence type="ECO:0000256" key="2">
    <source>
        <dbReference type="ARBA" id="ARBA00022676"/>
    </source>
</evidence>
<evidence type="ECO:0000313" key="9">
    <source>
        <dbReference type="EMBL" id="CAF0941253.1"/>
    </source>
</evidence>
<dbReference type="SUPFAM" id="SSF56399">
    <property type="entry name" value="ADP-ribosylation"/>
    <property type="match status" value="1"/>
</dbReference>
<evidence type="ECO:0000256" key="4">
    <source>
        <dbReference type="ARBA" id="ARBA00022695"/>
    </source>
</evidence>
<proteinExistence type="inferred from homology"/>
<protein>
    <recommendedName>
        <fullName evidence="6">NAD(P)(+)--arginine ADP-ribosyltransferase</fullName>
        <ecNumber evidence="6">2.4.2.31</ecNumber>
    </recommendedName>
    <alternativeName>
        <fullName evidence="6">Mono(ADP-ribosyl)transferase</fullName>
    </alternativeName>
</protein>
<sequence>MTTKGKKEEGITQRYLRITDIAKEPLDFLSPICGYEKMPLVSLEEAVEKLVNLLPTIQSHAYIAKQKCKKPADGLSPDESASIMLYTMGWEPLDECLYFVLNDTLRSANRQKLKPWFLYLRLFLNGLLRLPLIRDVVHRGIRMDLSKEYRMGETIIWWGFSSCTTALNVLQSAQFLGKTGTRTMFTIQCESGRDICNHSYFSSEDEVLLLAATQFKVIGYLDQGDLHVIHLKEEPSPFPLLQPVPLVSSSNDSTTSKPAVSQTKSISSKTDQTSETFSSVNLASKPAITSVQPKPLKTFPTSQPTNVSLSQPQYRNPELEKKLAEKKNAAKLELELMNLTDEDMEIVAHYALKNNTKLTSLNINSNKIQALGALHLSNALRQNKTLTTLRLGLNRIENKGAQYLSDALRQNATLTTLELVCNFIGDEGVQHLSDALQQNKTLTTIDLETNVITCEGVRYLSETLRQNRTLSTISLNTNDINDNGMQYLSDALRQNKGLTILEVKSNSIGDQGVQYFSDALRQNTTLTTIDLGFNKIAAEGAHYLSDALRQNKTLTTLNLRKNQIGDKGAQYLSDGLRQNKTLTTLILEDNQIGDQGAQYLSDALRQNKTLTGLYLQDNQIEAEGGKHLNGLKNRDPCLYVIW</sequence>
<dbReference type="Proteomes" id="UP000663889">
    <property type="component" value="Unassembled WGS sequence"/>
</dbReference>
<evidence type="ECO:0000256" key="7">
    <source>
        <dbReference type="SAM" id="MobiDB-lite"/>
    </source>
</evidence>
<dbReference type="SUPFAM" id="SSF52047">
    <property type="entry name" value="RNI-like"/>
    <property type="match status" value="1"/>
</dbReference>
<dbReference type="EMBL" id="CAJNOU010000273">
    <property type="protein sequence ID" value="CAF0941253.1"/>
    <property type="molecule type" value="Genomic_DNA"/>
</dbReference>
<dbReference type="EC" id="2.4.2.31" evidence="6"/>
<dbReference type="GO" id="GO:0006913">
    <property type="term" value="P:nucleocytoplasmic transport"/>
    <property type="evidence" value="ECO:0007669"/>
    <property type="project" value="TreeGrafter"/>
</dbReference>
<dbReference type="SMART" id="SM00368">
    <property type="entry name" value="LRR_RI"/>
    <property type="match status" value="10"/>
</dbReference>
<feature type="region of interest" description="Disordered" evidence="7">
    <location>
        <begin position="242"/>
        <end position="279"/>
    </location>
</feature>
<comment type="catalytic activity">
    <reaction evidence="5 6">
        <text>L-arginyl-[protein] + NAD(+) = N(omega)-(ADP-D-ribosyl)-L-arginyl-[protein] + nicotinamide + H(+)</text>
        <dbReference type="Rhea" id="RHEA:19149"/>
        <dbReference type="Rhea" id="RHEA-COMP:10532"/>
        <dbReference type="Rhea" id="RHEA-COMP:15087"/>
        <dbReference type="ChEBI" id="CHEBI:15378"/>
        <dbReference type="ChEBI" id="CHEBI:17154"/>
        <dbReference type="ChEBI" id="CHEBI:29965"/>
        <dbReference type="ChEBI" id="CHEBI:57540"/>
        <dbReference type="ChEBI" id="CHEBI:142554"/>
        <dbReference type="EC" id="2.4.2.31"/>
    </reaction>
</comment>
<dbReference type="EMBL" id="CAJNOO010000316">
    <property type="protein sequence ID" value="CAF0902902.1"/>
    <property type="molecule type" value="Genomic_DNA"/>
</dbReference>
<evidence type="ECO:0000256" key="5">
    <source>
        <dbReference type="ARBA" id="ARBA00047597"/>
    </source>
</evidence>
<dbReference type="InterPro" id="IPR000768">
    <property type="entry name" value="ART"/>
</dbReference>
<dbReference type="OrthoDB" id="8436363at2759"/>
<name>A0A814CIE4_9BILA</name>
<keyword evidence="2 6" id="KW-0328">Glycosyltransferase</keyword>
<evidence type="ECO:0000256" key="3">
    <source>
        <dbReference type="ARBA" id="ARBA00022679"/>
    </source>
</evidence>